<dbReference type="OrthoDB" id="9984359at2759"/>
<accession>A0A813U1H9</accession>
<keyword evidence="3" id="KW-1185">Reference proteome</keyword>
<dbReference type="SUPFAM" id="SSF81383">
    <property type="entry name" value="F-box domain"/>
    <property type="match status" value="1"/>
</dbReference>
<protein>
    <recommendedName>
        <fullName evidence="1">F-box domain-containing protein</fullName>
    </recommendedName>
</protein>
<feature type="domain" description="F-box" evidence="1">
    <location>
        <begin position="3"/>
        <end position="50"/>
    </location>
</feature>
<dbReference type="PROSITE" id="PS50181">
    <property type="entry name" value="FBOX"/>
    <property type="match status" value="1"/>
</dbReference>
<dbReference type="EMBL" id="CAJNOM010000021">
    <property type="protein sequence ID" value="CAF0821863.1"/>
    <property type="molecule type" value="Genomic_DNA"/>
</dbReference>
<comment type="caution">
    <text evidence="2">The sequence shown here is derived from an EMBL/GenBank/DDBJ whole genome shotgun (WGS) entry which is preliminary data.</text>
</comment>
<gene>
    <name evidence="2" type="ORF">QVE165_LOCUS5306</name>
</gene>
<reference evidence="2" key="1">
    <citation type="submission" date="2021-02" db="EMBL/GenBank/DDBJ databases">
        <authorList>
            <person name="Nowell W R."/>
        </authorList>
    </citation>
    <scope>NUCLEOTIDE SEQUENCE</scope>
</reference>
<evidence type="ECO:0000313" key="2">
    <source>
        <dbReference type="EMBL" id="CAF0821863.1"/>
    </source>
</evidence>
<sequence length="630" mass="73969">MNASLFEDLANDILSEIIYYLSPIDVLQSFSSLNKRFSNLITNEHLWYICIGDSRMSLMMFIEHGHNILKLIGNRVISLRLNLMNTIGGWSIISSSLHYHQTLLLRRLHLIDITPNEFDKLLSNHFVRQLHTLLVDVTPSHPFHSLKTEGFHLVKVCSRMPLLRICRLPFDYDNQHVLEIVTYPLKSYMILSSLLNPNQLRNLSIGIHSSYFLEQLLLCIPLIEKLSFSIKDQDINMNGRYNKIILPTAIDAHHLKNLSSLRINCLNNISFHRIVSLLSSLFNQLTHLSLKLEADTLVYGSMIISGDTIQKLIIDRLQRMATYSINLLLYVENDLEEKRVFNLFHRMEFIQREKPKVVIRECYDPDLGADTHCFIVFTLPYNDTTLLSHMFSNDFEKSCQISTAATNLFPHTDTLRLYGYKKTNRIRDLVKCESSVSSFIPWSLISKIEINDSEVITQHTLKSLLEKAYNVDTLEVIDHRGIIIRTMLYNKENYGTRINQQIKSLKIMSESWKLHNVKRFCTLVSNQFCNLQIFSFTIHDSYYVRRNWKPSRIEDGKNKLAKRIVNLIYFLVDHLQQLVYLRIFFCNMHQDETPYFSHRVRRQLHQYPLSRLCRLRCTSYNIQIWSELIL</sequence>
<evidence type="ECO:0000313" key="3">
    <source>
        <dbReference type="Proteomes" id="UP000663832"/>
    </source>
</evidence>
<dbReference type="Pfam" id="PF00646">
    <property type="entry name" value="F-box"/>
    <property type="match status" value="1"/>
</dbReference>
<dbReference type="InterPro" id="IPR001810">
    <property type="entry name" value="F-box_dom"/>
</dbReference>
<organism evidence="2 3">
    <name type="scientific">Adineta steineri</name>
    <dbReference type="NCBI Taxonomy" id="433720"/>
    <lineage>
        <taxon>Eukaryota</taxon>
        <taxon>Metazoa</taxon>
        <taxon>Spiralia</taxon>
        <taxon>Gnathifera</taxon>
        <taxon>Rotifera</taxon>
        <taxon>Eurotatoria</taxon>
        <taxon>Bdelloidea</taxon>
        <taxon>Adinetida</taxon>
        <taxon>Adinetidae</taxon>
        <taxon>Adineta</taxon>
    </lineage>
</organism>
<name>A0A813U1H9_9BILA</name>
<dbReference type="InterPro" id="IPR036047">
    <property type="entry name" value="F-box-like_dom_sf"/>
</dbReference>
<proteinExistence type="predicted"/>
<dbReference type="AlphaFoldDB" id="A0A813U1H9"/>
<dbReference type="Proteomes" id="UP000663832">
    <property type="component" value="Unassembled WGS sequence"/>
</dbReference>
<evidence type="ECO:0000259" key="1">
    <source>
        <dbReference type="PROSITE" id="PS50181"/>
    </source>
</evidence>